<feature type="domain" description="WW" evidence="15">
    <location>
        <begin position="334"/>
        <end position="367"/>
    </location>
</feature>
<dbReference type="InterPro" id="IPR050567">
    <property type="entry name" value="Mitochondrial_Carrier"/>
</dbReference>
<feature type="domain" description="WW" evidence="15">
    <location>
        <begin position="368"/>
        <end position="401"/>
    </location>
</feature>
<dbReference type="SMART" id="SM00064">
    <property type="entry name" value="FYVE"/>
    <property type="match status" value="1"/>
</dbReference>
<keyword evidence="5" id="KW-0479">Metal-binding</keyword>
<evidence type="ECO:0000256" key="5">
    <source>
        <dbReference type="ARBA" id="ARBA00022723"/>
    </source>
</evidence>
<reference evidence="17" key="1">
    <citation type="journal article" date="2011" name="PLoS Biol.">
        <title>Gene gain and loss during evolution of obligate parasitism in the white rust pathogen of Arabidopsis thaliana.</title>
        <authorList>
            <person name="Kemen E."/>
            <person name="Gardiner A."/>
            <person name="Schultz-Larsen T."/>
            <person name="Kemen A.C."/>
            <person name="Balmuth A.L."/>
            <person name="Robert-Seilaniantz A."/>
            <person name="Bailey K."/>
            <person name="Holub E."/>
            <person name="Studholme D.J."/>
            <person name="Maclean D."/>
            <person name="Jones J.D."/>
        </authorList>
    </citation>
    <scope>NUCLEOTIDE SEQUENCE</scope>
</reference>
<evidence type="ECO:0000256" key="4">
    <source>
        <dbReference type="ARBA" id="ARBA00022692"/>
    </source>
</evidence>
<dbReference type="SUPFAM" id="SSF48371">
    <property type="entry name" value="ARM repeat"/>
    <property type="match status" value="1"/>
</dbReference>
<dbReference type="PROSITE" id="PS50178">
    <property type="entry name" value="ZF_FYVE"/>
    <property type="match status" value="1"/>
</dbReference>
<feature type="repeat" description="Solcar" evidence="13">
    <location>
        <begin position="257"/>
        <end position="344"/>
    </location>
</feature>
<accession>F0WIN3</accession>
<keyword evidence="6" id="KW-0677">Repeat</keyword>
<dbReference type="GO" id="GO:0008270">
    <property type="term" value="F:zinc ion binding"/>
    <property type="evidence" value="ECO:0007669"/>
    <property type="project" value="UniProtKB-KW"/>
</dbReference>
<reference evidence="17" key="2">
    <citation type="submission" date="2011-02" db="EMBL/GenBank/DDBJ databases">
        <authorList>
            <person name="MacLean D."/>
        </authorList>
    </citation>
    <scope>NUCLEOTIDE SEQUENCE</scope>
</reference>
<dbReference type="PROSITE" id="PS50020">
    <property type="entry name" value="WW_DOMAIN_2"/>
    <property type="match status" value="2"/>
</dbReference>
<dbReference type="PANTHER" id="PTHR45624">
    <property type="entry name" value="MITOCHONDRIAL BASIC AMINO ACIDS TRANSPORTER-RELATED"/>
    <property type="match status" value="1"/>
</dbReference>
<keyword evidence="4 13" id="KW-0812">Transmembrane</keyword>
<dbReference type="Gene3D" id="3.30.40.10">
    <property type="entry name" value="Zinc/RING finger domain, C3HC4 (zinc finger)"/>
    <property type="match status" value="1"/>
</dbReference>
<feature type="domain" description="FYVE-type" evidence="16">
    <location>
        <begin position="487"/>
        <end position="562"/>
    </location>
</feature>
<evidence type="ECO:0000256" key="12">
    <source>
        <dbReference type="PROSITE-ProRule" id="PRU00091"/>
    </source>
</evidence>
<evidence type="ECO:0000256" key="2">
    <source>
        <dbReference type="ARBA" id="ARBA00006375"/>
    </source>
</evidence>
<evidence type="ECO:0000256" key="14">
    <source>
        <dbReference type="SAM" id="Phobius"/>
    </source>
</evidence>
<evidence type="ECO:0000256" key="1">
    <source>
        <dbReference type="ARBA" id="ARBA00004225"/>
    </source>
</evidence>
<dbReference type="CDD" id="cd00065">
    <property type="entry name" value="FYVE_like_SF"/>
    <property type="match status" value="1"/>
</dbReference>
<dbReference type="GO" id="GO:1902603">
    <property type="term" value="P:carnitine transmembrane transport"/>
    <property type="evidence" value="ECO:0007669"/>
    <property type="project" value="TreeGrafter"/>
</dbReference>
<dbReference type="InterPro" id="IPR017455">
    <property type="entry name" value="Znf_FYVE-rel"/>
</dbReference>
<dbReference type="InterPro" id="IPR011011">
    <property type="entry name" value="Znf_FYVE_PHD"/>
</dbReference>
<protein>
    <submittedName>
        <fullName evidence="17">Mitochondrial Carrier (MC) Family putative</fullName>
    </submittedName>
</protein>
<dbReference type="Pfam" id="PF00153">
    <property type="entry name" value="Mito_carr"/>
    <property type="match status" value="3"/>
</dbReference>
<evidence type="ECO:0000256" key="7">
    <source>
        <dbReference type="ARBA" id="ARBA00022771"/>
    </source>
</evidence>
<dbReference type="Gene3D" id="2.20.70.10">
    <property type="match status" value="2"/>
</dbReference>
<dbReference type="InterPro" id="IPR023395">
    <property type="entry name" value="MCP_dom_sf"/>
</dbReference>
<dbReference type="SUPFAM" id="SSF51045">
    <property type="entry name" value="WW domain"/>
    <property type="match status" value="2"/>
</dbReference>
<dbReference type="EMBL" id="FR824157">
    <property type="protein sequence ID" value="CCA21124.1"/>
    <property type="molecule type" value="Genomic_DNA"/>
</dbReference>
<evidence type="ECO:0000259" key="16">
    <source>
        <dbReference type="PROSITE" id="PS50178"/>
    </source>
</evidence>
<name>F0WIN3_9STRA</name>
<keyword evidence="11 13" id="KW-0472">Membrane</keyword>
<dbReference type="Pfam" id="PF00397">
    <property type="entry name" value="WW"/>
    <property type="match status" value="2"/>
</dbReference>
<dbReference type="HOGENOM" id="CLU_228648_0_0_1"/>
<evidence type="ECO:0000256" key="10">
    <source>
        <dbReference type="ARBA" id="ARBA00023128"/>
    </source>
</evidence>
<organism evidence="17">
    <name type="scientific">Albugo laibachii Nc14</name>
    <dbReference type="NCBI Taxonomy" id="890382"/>
    <lineage>
        <taxon>Eukaryota</taxon>
        <taxon>Sar</taxon>
        <taxon>Stramenopiles</taxon>
        <taxon>Oomycota</taxon>
        <taxon>Peronosporomycetes</taxon>
        <taxon>Albuginales</taxon>
        <taxon>Albuginaceae</taxon>
        <taxon>Albugo</taxon>
    </lineage>
</organism>
<dbReference type="GO" id="GO:0015227">
    <property type="term" value="F:O-acyl-L-carnitine transmembrane transporter activity"/>
    <property type="evidence" value="ECO:0007669"/>
    <property type="project" value="TreeGrafter"/>
</dbReference>
<dbReference type="InterPro" id="IPR000306">
    <property type="entry name" value="Znf_FYVE"/>
</dbReference>
<dbReference type="InterPro" id="IPR018108">
    <property type="entry name" value="MCP_transmembrane"/>
</dbReference>
<keyword evidence="9 14" id="KW-1133">Transmembrane helix</keyword>
<gene>
    <name evidence="17" type="primary">AlNc14C112G6431</name>
    <name evidence="17" type="ORF">ALNC14_072670</name>
</gene>
<dbReference type="Pfam" id="PF01363">
    <property type="entry name" value="FYVE"/>
    <property type="match status" value="1"/>
</dbReference>
<keyword evidence="10" id="KW-0496">Mitochondrion</keyword>
<dbReference type="CDD" id="cd00201">
    <property type="entry name" value="WW"/>
    <property type="match status" value="2"/>
</dbReference>
<proteinExistence type="inferred from homology"/>
<feature type="repeat" description="Solcar" evidence="13">
    <location>
        <begin position="45"/>
        <end position="135"/>
    </location>
</feature>
<dbReference type="PROSITE" id="PS01159">
    <property type="entry name" value="WW_DOMAIN_1"/>
    <property type="match status" value="2"/>
</dbReference>
<evidence type="ECO:0000256" key="8">
    <source>
        <dbReference type="ARBA" id="ARBA00022833"/>
    </source>
</evidence>
<evidence type="ECO:0000256" key="9">
    <source>
        <dbReference type="ARBA" id="ARBA00022989"/>
    </source>
</evidence>
<dbReference type="InterPro" id="IPR001202">
    <property type="entry name" value="WW_dom"/>
</dbReference>
<dbReference type="GO" id="GO:0006839">
    <property type="term" value="P:mitochondrial transport"/>
    <property type="evidence" value="ECO:0007669"/>
    <property type="project" value="TreeGrafter"/>
</dbReference>
<feature type="transmembrane region" description="Helical" evidence="14">
    <location>
        <begin position="259"/>
        <end position="280"/>
    </location>
</feature>
<evidence type="ECO:0000256" key="11">
    <source>
        <dbReference type="ARBA" id="ARBA00023136"/>
    </source>
</evidence>
<feature type="repeat" description="Solcar" evidence="13">
    <location>
        <begin position="145"/>
        <end position="232"/>
    </location>
</feature>
<dbReference type="SUPFAM" id="SSF57903">
    <property type="entry name" value="FYVE/PHD zinc finger"/>
    <property type="match status" value="1"/>
</dbReference>
<dbReference type="SMART" id="SM00456">
    <property type="entry name" value="WW"/>
    <property type="match status" value="2"/>
</dbReference>
<evidence type="ECO:0000256" key="3">
    <source>
        <dbReference type="ARBA" id="ARBA00022448"/>
    </source>
</evidence>
<dbReference type="InterPro" id="IPR036020">
    <property type="entry name" value="WW_dom_sf"/>
</dbReference>
<keyword evidence="3" id="KW-0813">Transport</keyword>
<sequence length="2541" mass="283535">MSKCAAPSITSANAFDVEQVQAFASSKRIIATSSLENPSSASLMVVTIKNLTSGIIAGSCEALAGYPLETVKARMQTQPRRTNGLQYYSSMVDCIQQSVRDGGIASLYRGALPQIIRSAISASVLFGLMGQYRYFFDTKTPFRDRPRFSLVLAAMSTGLTESFLYTPFEVIKIRMQTQGTHSRKRISNVACIKAVYQQSGMRGFYRGMLPMAKKEMLGNAAYFVAYESSKTHLTELLHTMQSNHPTDELDSNKQRLRTYGAIATAGGIAGLVYWLAVFPIDTVKSVMQADTLQNPKYRGMIDCCRKLYREQGVKDSTRTHTRFWSLMTQDCDAEPNSHTWEQVCDINGNVFYVNHESKETCWEFPDDVPLPNGWQSMRDEQGRVFFVDHSRRITTWLDPRVYTPEEHAEQSDGQVDELKLRASNLEGMSAEEVENETKSSFNGSCEEYENCESEYHIAMDTFDFMSKRNDAAATRTPLQFIAHSHDKEELSLCRHCNTKFGVLRRRHHCRLCGCVYCSDCLSTKVRLPPATLSNPSSMPLQDAVHKSERQQAICPRCARNVAGGQFFSILGAYRCLHRANEPSDVLALSITERTHLMSLVTQAFRQSREESGAGMGAHHLAELNDIDAAGGVATFCKLLSPVLDHWTADQSPKIAALLSETLEMLTELMTLQITAGNDTQAGSAFSSAGTCEQLVAILSKSAHDSNENITRNTLRLIFRVCKFRYCQISLRKADCGYWLKNLLGKGEESKQSSGFGSRMDIAKCVRAYIKNNRENAIQFASIQGIEALFRLLEELFFTTNRDKKFSCVNPLTRAMGITLKTLFECLQFIERVTDDPCARGTLSKKMTVGDLLPVWQDTSPGELSGRGTTKAIKVQLTEAAVKSLVLCFFNGFKQLRASALPVIKALSNSVELLRCLAQENSHDSLIFLLDTLQTCFSPASAQVALEESFLSGSRVENIPDYQVASDILCRLCTSFADASLIQSDDERTIWLNFLSIMEERGGLEIVVKCIDTFTSKERDLTAEELEFYRSLIGIVYGFAQASDDRLSDILCGETTSGSQGCLRGLSACLSSKYSGIWTICAETLLAVLKNASACEKAWKVLCGESRKERDLLCFFQNWLLVTNDTARQRLAIQFYRSWLGSTPNDACNDKSMPDSVLQAIFHLFVTNTNSDLRMQCLTLVLDLLERLPSALIKIYDHLTEQACFVPLMQILCALSNPHLREARANKFAPSFLLMSPSVTFKTDVEETHAQWTVWKCINLMVPEPTATTDDDLDSRNEDFITSLDNKLRARTERLTERMLEGSVLQAICTALWNTLIHVTCTDMDTRELTNCQVWCEALLNLLVRILAHVPPTSEAKIEHQVVNLSTVLAQIIASGLLEAKTDERYKLLCTILQLLRRLSSCPEWRCNYLALVITLGNTRKAVEKCSTGLLEILLELISDDLLIDDSLLVLEAIGIEATSSQESTCTSEFEEYITRVNLPHTLLDQFCKIVQKTNLQQEKSVMVRLRLVSKTIASFSHLKEFQQVILSDHNASRHIVAFYANSKDKWASLNDISGHILALLSRQPAAFRQLVHNLGDLLPMKILDTLVATSTTKVLIQQRTTAETIVINLADSDFPKCPLWSHCILSRNVNRLVTILTSCLDLKVQVVAAKKLTGILHSVMLEGKQQMLQIMDKLVAGSAQHQGDWILTLIELLSSHEFDVETSSVGLDALGTLVSYSVSCKTDKKLHSVLETKHMHQLANGSSSAFLYWLHEGSERQQQMVINILSDGIQDRKLRAFFFDGMFLSQIESNASGAQFFVSAVVEQVQKLNTMYWKQLSSATDSAHSSDINNANTLILPICKRCEILCECLQHIGDVMVTLGAQGITLLKDLSRTLLRWIEYTTETHFETPHRITLAILRFLHQETLSLGLCRTLVEIDTAPCVIRLLRTKSVVGNDEVLEGLSLLKMMCIVDLGGFIQSEGIDLLLFVVKSGIEKHYDDGGDLIALEAIDMLSFISKSTTAGVDLEGPLWENMTCLTSLHASVSQLGDTLHAIADGAPVESDTLSGMSQSDIAWVDVLFRLVTFTFTFWSASNSFSFEKSNFRIQQRVYDVVYWMSALCATESENDDGKAGCDITTYCELMTSALPVLELALIGDDSKHNVARFQSLRGSTIRALKIAALQQAQTINQELGKLIIITCDTMISVFNHSIATQRNDMSELADQVLGLLKILAGSLGEQGDIMAFIELTNCLWPHLGSSSEREWIVEWLLRIISVAEVGQTTPGFCTWIGVLLLKLLLHTTLRRKVLEDERLSLLVMYLKEQNKIIYDRVLVKVLRLLGEAPSLVEELACNVKAPTTKFVTRCYYCQQVVTIEMDTVHKWREGDLPRCLYCQQAIVMAGDTKILSASSQFHKGLTVSSCKGPSGSQFNRSRRNTIESFAASFHHETEKPSIISRNSCSMILNNKSHFDPYNSIGAAPERELASSYFSLESKKIRVMECAHCKEHLVIRSGATALRCPSCHEVSQVSSTDSTTVLRCRECNALISIPVGATAYKCIKCLHTTKIT</sequence>
<dbReference type="Gene3D" id="1.50.40.10">
    <property type="entry name" value="Mitochondrial carrier domain"/>
    <property type="match status" value="1"/>
</dbReference>
<dbReference type="SUPFAM" id="SSF103506">
    <property type="entry name" value="Mitochondrial carrier"/>
    <property type="match status" value="1"/>
</dbReference>
<keyword evidence="7 12" id="KW-0863">Zinc-finger</keyword>
<evidence type="ECO:0000256" key="6">
    <source>
        <dbReference type="ARBA" id="ARBA00022737"/>
    </source>
</evidence>
<evidence type="ECO:0000256" key="13">
    <source>
        <dbReference type="PROSITE-ProRule" id="PRU00282"/>
    </source>
</evidence>
<evidence type="ECO:0000259" key="15">
    <source>
        <dbReference type="PROSITE" id="PS50020"/>
    </source>
</evidence>
<comment type="similarity">
    <text evidence="2">Belongs to the mitochondrial carrier (TC 2.A.29) family.</text>
</comment>
<dbReference type="GO" id="GO:0031966">
    <property type="term" value="C:mitochondrial membrane"/>
    <property type="evidence" value="ECO:0007669"/>
    <property type="project" value="UniProtKB-SubCell"/>
</dbReference>
<dbReference type="PANTHER" id="PTHR45624:SF4">
    <property type="entry name" value="CONGESTED-LIKE TRACHEA PROTEIN-RELATED"/>
    <property type="match status" value="1"/>
</dbReference>
<dbReference type="PROSITE" id="PS50920">
    <property type="entry name" value="SOLCAR"/>
    <property type="match status" value="3"/>
</dbReference>
<dbReference type="InterPro" id="IPR013083">
    <property type="entry name" value="Znf_RING/FYVE/PHD"/>
</dbReference>
<comment type="subcellular location">
    <subcellularLocation>
        <location evidence="1">Mitochondrion membrane</location>
        <topology evidence="1">Multi-pass membrane protein</topology>
    </subcellularLocation>
</comment>
<keyword evidence="8" id="KW-0862">Zinc</keyword>
<evidence type="ECO:0000313" key="17">
    <source>
        <dbReference type="EMBL" id="CCA21124.1"/>
    </source>
</evidence>
<dbReference type="InterPro" id="IPR016024">
    <property type="entry name" value="ARM-type_fold"/>
</dbReference>